<comment type="similarity">
    <text evidence="1">Belongs to the phosphatase 2A regulatory subunit B56 family.</text>
</comment>
<dbReference type="Gene3D" id="1.25.10.10">
    <property type="entry name" value="Leucine-rich Repeat Variant"/>
    <property type="match status" value="1"/>
</dbReference>
<dbReference type="GO" id="GO:0005634">
    <property type="term" value="C:nucleus"/>
    <property type="evidence" value="ECO:0007669"/>
    <property type="project" value="TreeGrafter"/>
</dbReference>
<dbReference type="GO" id="GO:0072542">
    <property type="term" value="F:protein phosphatase activator activity"/>
    <property type="evidence" value="ECO:0007669"/>
    <property type="project" value="TreeGrafter"/>
</dbReference>
<sequence>MFIGEIEEILDVIDPTQFVKIQEPLFRQIARCVSSPHFQVAERALYFWNNEYVISLIDENSKVIIPIMFPSLYRMSKEHWNKIIVSFVYNVLKSLMEMNPILFDDLTASYKAERIKERKREREREDLWVKLENLSLTNAQKEGIDIESIKYHPSNASE</sequence>
<proteinExistence type="inferred from homology"/>
<dbReference type="GO" id="GO:0005829">
    <property type="term" value="C:cytosol"/>
    <property type="evidence" value="ECO:0007669"/>
    <property type="project" value="TreeGrafter"/>
</dbReference>
<dbReference type="EMBL" id="HACA01004894">
    <property type="protein sequence ID" value="CDW22255.1"/>
    <property type="molecule type" value="Transcribed_RNA"/>
</dbReference>
<evidence type="ECO:0000313" key="2">
    <source>
        <dbReference type="EMBL" id="CDW22255.1"/>
    </source>
</evidence>
<dbReference type="AlphaFoldDB" id="A0A0K2T8X7"/>
<evidence type="ECO:0000256" key="1">
    <source>
        <dbReference type="ARBA" id="ARBA00009745"/>
    </source>
</evidence>
<reference evidence="2" key="1">
    <citation type="submission" date="2014-05" db="EMBL/GenBank/DDBJ databases">
        <authorList>
            <person name="Chronopoulou M."/>
        </authorList>
    </citation>
    <scope>NUCLEOTIDE SEQUENCE</scope>
    <source>
        <tissue evidence="2">Whole organism</tissue>
    </source>
</reference>
<protein>
    <submittedName>
        <fullName evidence="2">Uncharacterized protein</fullName>
    </submittedName>
</protein>
<dbReference type="Pfam" id="PF01603">
    <property type="entry name" value="B56"/>
    <property type="match status" value="1"/>
</dbReference>
<organism evidence="2">
    <name type="scientific">Lepeophtheirus salmonis</name>
    <name type="common">Salmon louse</name>
    <name type="synonym">Caligus salmonis</name>
    <dbReference type="NCBI Taxonomy" id="72036"/>
    <lineage>
        <taxon>Eukaryota</taxon>
        <taxon>Metazoa</taxon>
        <taxon>Ecdysozoa</taxon>
        <taxon>Arthropoda</taxon>
        <taxon>Crustacea</taxon>
        <taxon>Multicrustacea</taxon>
        <taxon>Hexanauplia</taxon>
        <taxon>Copepoda</taxon>
        <taxon>Siphonostomatoida</taxon>
        <taxon>Caligidae</taxon>
        <taxon>Lepeophtheirus</taxon>
    </lineage>
</organism>
<dbReference type="PANTHER" id="PTHR10257:SF5">
    <property type="entry name" value="WIDERBORST, ISOFORM H"/>
    <property type="match status" value="1"/>
</dbReference>
<dbReference type="InterPro" id="IPR002554">
    <property type="entry name" value="PP2A_B56"/>
</dbReference>
<dbReference type="InterPro" id="IPR016024">
    <property type="entry name" value="ARM-type_fold"/>
</dbReference>
<dbReference type="GO" id="GO:0000159">
    <property type="term" value="C:protein phosphatase type 2A complex"/>
    <property type="evidence" value="ECO:0007669"/>
    <property type="project" value="InterPro"/>
</dbReference>
<dbReference type="GO" id="GO:0007165">
    <property type="term" value="P:signal transduction"/>
    <property type="evidence" value="ECO:0007669"/>
    <property type="project" value="InterPro"/>
</dbReference>
<name>A0A0K2T8X7_LEPSM</name>
<dbReference type="PANTHER" id="PTHR10257">
    <property type="entry name" value="SERINE/THREONINE PROTEIN PHOSPHATASE 2A PP2A REGULATORY SUBUNIT B"/>
    <property type="match status" value="1"/>
</dbReference>
<dbReference type="SUPFAM" id="SSF48371">
    <property type="entry name" value="ARM repeat"/>
    <property type="match status" value="1"/>
</dbReference>
<accession>A0A0K2T8X7</accession>
<dbReference type="InterPro" id="IPR011989">
    <property type="entry name" value="ARM-like"/>
</dbReference>
<dbReference type="OrthoDB" id="10264446at2759"/>